<organism evidence="4 5">
    <name type="scientific">Coemansia biformis</name>
    <dbReference type="NCBI Taxonomy" id="1286918"/>
    <lineage>
        <taxon>Eukaryota</taxon>
        <taxon>Fungi</taxon>
        <taxon>Fungi incertae sedis</taxon>
        <taxon>Zoopagomycota</taxon>
        <taxon>Kickxellomycotina</taxon>
        <taxon>Kickxellomycetes</taxon>
        <taxon>Kickxellales</taxon>
        <taxon>Kickxellaceae</taxon>
        <taxon>Coemansia</taxon>
    </lineage>
</organism>
<dbReference type="InterPro" id="IPR001012">
    <property type="entry name" value="UBX_dom"/>
</dbReference>
<feature type="compositionally biased region" description="Low complexity" evidence="1">
    <location>
        <begin position="273"/>
        <end position="289"/>
    </location>
</feature>
<dbReference type="Pfam" id="PF11470">
    <property type="entry name" value="TUG-UBL1"/>
    <property type="match status" value="1"/>
</dbReference>
<dbReference type="GO" id="GO:0012506">
    <property type="term" value="C:vesicle membrane"/>
    <property type="evidence" value="ECO:0007669"/>
    <property type="project" value="TreeGrafter"/>
</dbReference>
<feature type="compositionally biased region" description="Basic and acidic residues" evidence="1">
    <location>
        <begin position="351"/>
        <end position="360"/>
    </location>
</feature>
<sequence length="576" mass="59109">MPAFTVVPASGRPVTVRPQPSDALQSVVAAACAQIPNAGDPEKYALLYNGKPLALSLAVRLANLPQGAKLTLQPAASMKAAAGQKTQAVSGAALVKVALQIVGAGRIIDDFAPSTTLWEVLVKAETRSNGTLNLTARYGSAGMPPPPERPRGGMSGFAIDLVAAAMGGSRGSSPAGRSPGPATPTLGSPAPAENCVAYQLPVLVLLNKEFAGAGPLQATTLRSLGLAGGNVVARLSFKDTLVDAAEAVPARAPALATGTPTEATESPTLPQHGAAAEARSSGAAEQQSATLGPRAAPEPQTAAPGPLEAASEPPAAADSRTGDVSELEARQIRVFDAPPPRAAVSSSSHCAHPEPRHEVDSDEAKILVAVQKARHAAAERGFKSRADQEAAAHKQREQFQQQHPTTAIRFRFPDRVQIQATFSSSDSVAGLFAFVEGALADPRTLGGLVLHPPGQDLAELKPRTLLAARLTPAAVVHVRLVSEAGARPSTLALLRPGVSALSEPLELPPVPAEPPSDARPPPAPLAPAPELPTAPAATASSSSSKTPEATTSAPDQNKRPDGPQMPKWFIAGQRRQ</sequence>
<dbReference type="SUPFAM" id="SSF54236">
    <property type="entry name" value="Ubiquitin-like"/>
    <property type="match status" value="2"/>
</dbReference>
<dbReference type="Gene3D" id="3.10.20.90">
    <property type="entry name" value="Phosphatidylinositol 3-kinase Catalytic Subunit, Chain A, domain 1"/>
    <property type="match status" value="2"/>
</dbReference>
<evidence type="ECO:0000256" key="1">
    <source>
        <dbReference type="SAM" id="MobiDB-lite"/>
    </source>
</evidence>
<accession>A0A9W8CZ39</accession>
<feature type="region of interest" description="Disordered" evidence="1">
    <location>
        <begin position="253"/>
        <end position="325"/>
    </location>
</feature>
<dbReference type="InterPro" id="IPR021569">
    <property type="entry name" value="TUG-UBL1"/>
</dbReference>
<evidence type="ECO:0000313" key="4">
    <source>
        <dbReference type="EMBL" id="KAJ1735799.1"/>
    </source>
</evidence>
<feature type="domain" description="TUG ubiquitin-like" evidence="3">
    <location>
        <begin position="10"/>
        <end position="72"/>
    </location>
</feature>
<proteinExistence type="predicted"/>
<dbReference type="OrthoDB" id="440781at2759"/>
<dbReference type="GO" id="GO:0005634">
    <property type="term" value="C:nucleus"/>
    <property type="evidence" value="ECO:0007669"/>
    <property type="project" value="TreeGrafter"/>
</dbReference>
<dbReference type="Proteomes" id="UP001143981">
    <property type="component" value="Unassembled WGS sequence"/>
</dbReference>
<dbReference type="Pfam" id="PF00789">
    <property type="entry name" value="UBX"/>
    <property type="match status" value="1"/>
</dbReference>
<evidence type="ECO:0000259" key="3">
    <source>
        <dbReference type="Pfam" id="PF11470"/>
    </source>
</evidence>
<evidence type="ECO:0000259" key="2">
    <source>
        <dbReference type="Pfam" id="PF00789"/>
    </source>
</evidence>
<protein>
    <recommendedName>
        <fullName evidence="6">UBX domain-containing protein</fullName>
    </recommendedName>
</protein>
<feature type="region of interest" description="Disordered" evidence="1">
    <location>
        <begin position="168"/>
        <end position="188"/>
    </location>
</feature>
<dbReference type="PANTHER" id="PTHR46467">
    <property type="entry name" value="TETHER CONTAINING UBX DOMAIN FOR GLUT4"/>
    <property type="match status" value="1"/>
</dbReference>
<feature type="compositionally biased region" description="Polar residues" evidence="1">
    <location>
        <begin position="258"/>
        <end position="269"/>
    </location>
</feature>
<dbReference type="InterPro" id="IPR029071">
    <property type="entry name" value="Ubiquitin-like_domsf"/>
</dbReference>
<dbReference type="PANTHER" id="PTHR46467:SF1">
    <property type="entry name" value="TETHER CONTAINING UBX DOMAIN FOR GLUT4"/>
    <property type="match status" value="1"/>
</dbReference>
<name>A0A9W8CZ39_9FUNG</name>
<evidence type="ECO:0008006" key="6">
    <source>
        <dbReference type="Google" id="ProtNLM"/>
    </source>
</evidence>
<dbReference type="GO" id="GO:0006886">
    <property type="term" value="P:intracellular protein transport"/>
    <property type="evidence" value="ECO:0007669"/>
    <property type="project" value="TreeGrafter"/>
</dbReference>
<dbReference type="CDD" id="cd17075">
    <property type="entry name" value="UBX1_UBXN9"/>
    <property type="match status" value="1"/>
</dbReference>
<feature type="compositionally biased region" description="Low complexity" evidence="1">
    <location>
        <begin position="168"/>
        <end position="185"/>
    </location>
</feature>
<reference evidence="4" key="1">
    <citation type="submission" date="2022-07" db="EMBL/GenBank/DDBJ databases">
        <title>Phylogenomic reconstructions and comparative analyses of Kickxellomycotina fungi.</title>
        <authorList>
            <person name="Reynolds N.K."/>
            <person name="Stajich J.E."/>
            <person name="Barry K."/>
            <person name="Grigoriev I.V."/>
            <person name="Crous P."/>
            <person name="Smith M.E."/>
        </authorList>
    </citation>
    <scope>NUCLEOTIDE SEQUENCE</scope>
    <source>
        <strain evidence="4">BCRC 34381</strain>
    </source>
</reference>
<comment type="caution">
    <text evidence="4">The sequence shown here is derived from an EMBL/GenBank/DDBJ whole genome shotgun (WGS) entry which is preliminary data.</text>
</comment>
<dbReference type="InterPro" id="IPR059238">
    <property type="entry name" value="UBX1_UBXN9"/>
</dbReference>
<feature type="region of interest" description="Disordered" evidence="1">
    <location>
        <begin position="505"/>
        <end position="576"/>
    </location>
</feature>
<dbReference type="GO" id="GO:0005737">
    <property type="term" value="C:cytoplasm"/>
    <property type="evidence" value="ECO:0007669"/>
    <property type="project" value="TreeGrafter"/>
</dbReference>
<keyword evidence="5" id="KW-1185">Reference proteome</keyword>
<gene>
    <name evidence="4" type="ORF">LPJ61_000348</name>
</gene>
<evidence type="ECO:0000313" key="5">
    <source>
        <dbReference type="Proteomes" id="UP001143981"/>
    </source>
</evidence>
<feature type="compositionally biased region" description="Low complexity" evidence="1">
    <location>
        <begin position="533"/>
        <end position="554"/>
    </location>
</feature>
<dbReference type="AlphaFoldDB" id="A0A9W8CZ39"/>
<feature type="compositionally biased region" description="Low complexity" evidence="1">
    <location>
        <begin position="302"/>
        <end position="317"/>
    </location>
</feature>
<feature type="domain" description="UBX" evidence="2">
    <location>
        <begin position="402"/>
        <end position="478"/>
    </location>
</feature>
<dbReference type="EMBL" id="JANBOI010000011">
    <property type="protein sequence ID" value="KAJ1735799.1"/>
    <property type="molecule type" value="Genomic_DNA"/>
</dbReference>
<feature type="compositionally biased region" description="Pro residues" evidence="1">
    <location>
        <begin position="506"/>
        <end position="532"/>
    </location>
</feature>
<feature type="region of interest" description="Disordered" evidence="1">
    <location>
        <begin position="339"/>
        <end position="360"/>
    </location>
</feature>